<evidence type="ECO:0000313" key="1">
    <source>
        <dbReference type="EMBL" id="EMC97443.1"/>
    </source>
</evidence>
<dbReference type="GeneID" id="19108771"/>
<dbReference type="EMBL" id="KB445554">
    <property type="protein sequence ID" value="EMC97443.1"/>
    <property type="molecule type" value="Genomic_DNA"/>
</dbReference>
<dbReference type="HOGENOM" id="CLU_1618701_0_0_1"/>
<evidence type="ECO:0008006" key="3">
    <source>
        <dbReference type="Google" id="ProtNLM"/>
    </source>
</evidence>
<dbReference type="KEGG" id="bcom:BAUCODRAFT_147525"/>
<dbReference type="RefSeq" id="XP_007675822.1">
    <property type="nucleotide sequence ID" value="XM_007677632.1"/>
</dbReference>
<dbReference type="SUPFAM" id="SSF81383">
    <property type="entry name" value="F-box domain"/>
    <property type="match status" value="1"/>
</dbReference>
<evidence type="ECO:0000313" key="2">
    <source>
        <dbReference type="Proteomes" id="UP000011761"/>
    </source>
</evidence>
<proteinExistence type="predicted"/>
<keyword evidence="2" id="KW-1185">Reference proteome</keyword>
<dbReference type="InterPro" id="IPR036047">
    <property type="entry name" value="F-box-like_dom_sf"/>
</dbReference>
<name>M2N0J5_BAUPA</name>
<accession>M2N0J5</accession>
<dbReference type="Proteomes" id="UP000011761">
    <property type="component" value="Unassembled WGS sequence"/>
</dbReference>
<dbReference type="OrthoDB" id="3784410at2759"/>
<reference evidence="1 2" key="1">
    <citation type="journal article" date="2012" name="PLoS Pathog.">
        <title>Diverse lifestyles and strategies of plant pathogenesis encoded in the genomes of eighteen Dothideomycetes fungi.</title>
        <authorList>
            <person name="Ohm R.A."/>
            <person name="Feau N."/>
            <person name="Henrissat B."/>
            <person name="Schoch C.L."/>
            <person name="Horwitz B.A."/>
            <person name="Barry K.W."/>
            <person name="Condon B.J."/>
            <person name="Copeland A.C."/>
            <person name="Dhillon B."/>
            <person name="Glaser F."/>
            <person name="Hesse C.N."/>
            <person name="Kosti I."/>
            <person name="LaButti K."/>
            <person name="Lindquist E.A."/>
            <person name="Lucas S."/>
            <person name="Salamov A.A."/>
            <person name="Bradshaw R.E."/>
            <person name="Ciuffetti L."/>
            <person name="Hamelin R.C."/>
            <person name="Kema G.H.J."/>
            <person name="Lawrence C."/>
            <person name="Scott J.A."/>
            <person name="Spatafora J.W."/>
            <person name="Turgeon B.G."/>
            <person name="de Wit P.J.G.M."/>
            <person name="Zhong S."/>
            <person name="Goodwin S.B."/>
            <person name="Grigoriev I.V."/>
        </authorList>
    </citation>
    <scope>NUCLEOTIDE SEQUENCE [LARGE SCALE GENOMIC DNA]</scope>
    <source>
        <strain evidence="1 2">UAMH 10762</strain>
    </source>
</reference>
<organism evidence="1 2">
    <name type="scientific">Baudoinia panamericana (strain UAMH 10762)</name>
    <name type="common">Angels' share fungus</name>
    <name type="synonym">Baudoinia compniacensis (strain UAMH 10762)</name>
    <dbReference type="NCBI Taxonomy" id="717646"/>
    <lineage>
        <taxon>Eukaryota</taxon>
        <taxon>Fungi</taxon>
        <taxon>Dikarya</taxon>
        <taxon>Ascomycota</taxon>
        <taxon>Pezizomycotina</taxon>
        <taxon>Dothideomycetes</taxon>
        <taxon>Dothideomycetidae</taxon>
        <taxon>Mycosphaerellales</taxon>
        <taxon>Teratosphaeriaceae</taxon>
        <taxon>Baudoinia</taxon>
    </lineage>
</organism>
<sequence length="164" mass="18879">MASSTVVREAGIAVFSTNELLELIMLQLAPADILVVQRVNSAWHHTFRQCPVLQRKVNVPPPDAGCTPESACRKPNCCEYLNPLFHKKHPVWSNTERFPWHLESVEPPLQYYNKAEENNAILKKNPFIRIFLNFTLNDKHSTRPKPVKLYDESSRTGSWRSILL</sequence>
<gene>
    <name evidence="1" type="ORF">BAUCODRAFT_147525</name>
</gene>
<protein>
    <recommendedName>
        <fullName evidence="3">F-box domain-containing protein</fullName>
    </recommendedName>
</protein>
<dbReference type="AlphaFoldDB" id="M2N0J5"/>